<comment type="caution">
    <text evidence="2">The sequence shown here is derived from an EMBL/GenBank/DDBJ whole genome shotgun (WGS) entry which is preliminary data.</text>
</comment>
<keyword evidence="1" id="KW-0812">Transmembrane</keyword>
<dbReference type="AlphaFoldDB" id="A0A815NZC5"/>
<keyword evidence="1" id="KW-1133">Transmembrane helix</keyword>
<feature type="transmembrane region" description="Helical" evidence="1">
    <location>
        <begin position="132"/>
        <end position="150"/>
    </location>
</feature>
<dbReference type="EMBL" id="CAJNOJ010000416">
    <property type="protein sequence ID" value="CAF1440475.1"/>
    <property type="molecule type" value="Genomic_DNA"/>
</dbReference>
<dbReference type="OrthoDB" id="10051426at2759"/>
<evidence type="ECO:0000313" key="2">
    <source>
        <dbReference type="EMBL" id="CAF1440475.1"/>
    </source>
</evidence>
<proteinExistence type="predicted"/>
<sequence length="220" mass="25284">MVINIVLRLSIFGSVIFYSTNALSIKNNKTNQIDLCQQRFMTLTEVMELLKQQPCFITEPQQQQQQHLINGIQRRDVNNGNFDVHAIQTTINDHRVMINYLINNSINATFVADAISTYHSKTGPILTSWRDLVDLVFVCLLIGFLMYFLICRAGFAPCDKVLQCLFKPVVQRVQQQQQQKTTEPSTTIAVELPLRNKQQQPLHSSISDDFLRYNTGYLTE</sequence>
<gene>
    <name evidence="2" type="ORF">EDS130_LOCUS38836</name>
</gene>
<reference evidence="2" key="1">
    <citation type="submission" date="2021-02" db="EMBL/GenBank/DDBJ databases">
        <authorList>
            <person name="Nowell W R."/>
        </authorList>
    </citation>
    <scope>NUCLEOTIDE SEQUENCE</scope>
</reference>
<protein>
    <submittedName>
        <fullName evidence="2">Uncharacterized protein</fullName>
    </submittedName>
</protein>
<evidence type="ECO:0000256" key="1">
    <source>
        <dbReference type="SAM" id="Phobius"/>
    </source>
</evidence>
<feature type="transmembrane region" description="Helical" evidence="1">
    <location>
        <begin position="6"/>
        <end position="25"/>
    </location>
</feature>
<keyword evidence="1" id="KW-0472">Membrane</keyword>
<dbReference type="Proteomes" id="UP000663852">
    <property type="component" value="Unassembled WGS sequence"/>
</dbReference>
<organism evidence="2 3">
    <name type="scientific">Adineta ricciae</name>
    <name type="common">Rotifer</name>
    <dbReference type="NCBI Taxonomy" id="249248"/>
    <lineage>
        <taxon>Eukaryota</taxon>
        <taxon>Metazoa</taxon>
        <taxon>Spiralia</taxon>
        <taxon>Gnathifera</taxon>
        <taxon>Rotifera</taxon>
        <taxon>Eurotatoria</taxon>
        <taxon>Bdelloidea</taxon>
        <taxon>Adinetida</taxon>
        <taxon>Adinetidae</taxon>
        <taxon>Adineta</taxon>
    </lineage>
</organism>
<evidence type="ECO:0000313" key="3">
    <source>
        <dbReference type="Proteomes" id="UP000663852"/>
    </source>
</evidence>
<name>A0A815NZC5_ADIRI</name>
<accession>A0A815NZC5</accession>